<feature type="transmembrane region" description="Helical" evidence="1">
    <location>
        <begin position="375"/>
        <end position="395"/>
    </location>
</feature>
<dbReference type="InterPro" id="IPR010288">
    <property type="entry name" value="EcsB_ABC"/>
</dbReference>
<reference evidence="2 5" key="2">
    <citation type="submission" date="2019-07" db="EMBL/GenBank/DDBJ databases">
        <title>Whole genome shotgun sequence of Alkalibacterium putridalgicola NBRC 103243.</title>
        <authorList>
            <person name="Hosoyama A."/>
            <person name="Uohara A."/>
            <person name="Ohji S."/>
            <person name="Ichikawa N."/>
        </authorList>
    </citation>
    <scope>NUCLEOTIDE SEQUENCE [LARGE SCALE GENOMIC DNA]</scope>
    <source>
        <strain evidence="2 5">NBRC 103243</strain>
    </source>
</reference>
<name>A0A1H7SZE0_9LACT</name>
<evidence type="ECO:0000313" key="3">
    <source>
        <dbReference type="EMBL" id="SEL77589.1"/>
    </source>
</evidence>
<dbReference type="GO" id="GO:0016020">
    <property type="term" value="C:membrane"/>
    <property type="evidence" value="ECO:0007669"/>
    <property type="project" value="InterPro"/>
</dbReference>
<feature type="transmembrane region" description="Helical" evidence="1">
    <location>
        <begin position="57"/>
        <end position="80"/>
    </location>
</feature>
<proteinExistence type="predicted"/>
<feature type="transmembrane region" description="Helical" evidence="1">
    <location>
        <begin position="193"/>
        <end position="211"/>
    </location>
</feature>
<sequence>MTIGDLFKTRQSIYYKKMSKYLKYVLNDHFVILLLFLGGATGLAYQNYLEAVEYNALVPRLLLLIVIGLTVFSGSIRTLVEPADAVFLLPKEKAFDKVMKKNLIYSLIFHSFYTLLIGVLAAPLLSAIGHMESNGFVFWLLTLVCWKVIHGIHAYYSLKQHRSERGRTIRLIIGSVSIVGIMVSLFISVITGFLISVVTLGLFFLFVFQYSQSDSWNWETLIETEQRRIQKIYSIINLFIETPYSKYKVKRLKFMDFLYTLPVLDRNTEMYFLSRMFVRNYNFSGLYLRLLLIGGVVIYFSENWIINSLISILFLYLIGFQLIPLRQTFKKTVYFNLYPNTDTDKIKTIQKLILLLLTGGSIIYSISSVNSGILAFMRLLLLNGIFSLFFTYIYMPRRLKK</sequence>
<feature type="transmembrane region" description="Helical" evidence="1">
    <location>
        <begin position="103"/>
        <end position="124"/>
    </location>
</feature>
<dbReference type="Pfam" id="PF05975">
    <property type="entry name" value="EcsB"/>
    <property type="match status" value="1"/>
</dbReference>
<evidence type="ECO:0000256" key="1">
    <source>
        <dbReference type="SAM" id="Phobius"/>
    </source>
</evidence>
<feature type="transmembrane region" description="Helical" evidence="1">
    <location>
        <begin position="168"/>
        <end position="187"/>
    </location>
</feature>
<feature type="transmembrane region" description="Helical" evidence="1">
    <location>
        <begin position="21"/>
        <end position="45"/>
    </location>
</feature>
<feature type="transmembrane region" description="Helical" evidence="1">
    <location>
        <begin position="306"/>
        <end position="325"/>
    </location>
</feature>
<keyword evidence="5" id="KW-1185">Reference proteome</keyword>
<dbReference type="STRING" id="426703.SAMN04488100_11041"/>
<reference evidence="3 4" key="1">
    <citation type="submission" date="2016-10" db="EMBL/GenBank/DDBJ databases">
        <authorList>
            <person name="de Groot N.N."/>
        </authorList>
    </citation>
    <scope>NUCLEOTIDE SEQUENCE [LARGE SCALE GENOMIC DNA]</scope>
    <source>
        <strain evidence="3 4">DSM 19182</strain>
    </source>
</reference>
<feature type="transmembrane region" description="Helical" evidence="1">
    <location>
        <begin position="136"/>
        <end position="156"/>
    </location>
</feature>
<organism evidence="3 4">
    <name type="scientific">Alkalibacterium putridalgicola</name>
    <dbReference type="NCBI Taxonomy" id="426703"/>
    <lineage>
        <taxon>Bacteria</taxon>
        <taxon>Bacillati</taxon>
        <taxon>Bacillota</taxon>
        <taxon>Bacilli</taxon>
        <taxon>Lactobacillales</taxon>
        <taxon>Carnobacteriaceae</taxon>
        <taxon>Alkalibacterium</taxon>
    </lineage>
</organism>
<dbReference type="PIRSF" id="PIRSF037259">
    <property type="entry name" value="EcsB_ABC"/>
    <property type="match status" value="1"/>
</dbReference>
<keyword evidence="1" id="KW-0472">Membrane</keyword>
<feature type="transmembrane region" description="Helical" evidence="1">
    <location>
        <begin position="280"/>
        <end position="300"/>
    </location>
</feature>
<evidence type="ECO:0000313" key="4">
    <source>
        <dbReference type="Proteomes" id="UP000198548"/>
    </source>
</evidence>
<dbReference type="AlphaFoldDB" id="A0A1H7SZE0"/>
<dbReference type="EMBL" id="BJUX01000012">
    <property type="protein sequence ID" value="GEK89248.1"/>
    <property type="molecule type" value="Genomic_DNA"/>
</dbReference>
<dbReference type="Proteomes" id="UP000198548">
    <property type="component" value="Unassembled WGS sequence"/>
</dbReference>
<keyword evidence="1" id="KW-1133">Transmembrane helix</keyword>
<gene>
    <name evidence="2" type="ORF">APU01nite_12870</name>
    <name evidence="3" type="ORF">SAMN04488100_11041</name>
</gene>
<dbReference type="EMBL" id="FOBL01000010">
    <property type="protein sequence ID" value="SEL77589.1"/>
    <property type="molecule type" value="Genomic_DNA"/>
</dbReference>
<dbReference type="Proteomes" id="UP000321425">
    <property type="component" value="Unassembled WGS sequence"/>
</dbReference>
<evidence type="ECO:0000313" key="2">
    <source>
        <dbReference type="EMBL" id="GEK89248.1"/>
    </source>
</evidence>
<evidence type="ECO:0000313" key="5">
    <source>
        <dbReference type="Proteomes" id="UP000321425"/>
    </source>
</evidence>
<protein>
    <submittedName>
        <fullName evidence="3">ABC-2 type transport system permease protein</fullName>
    </submittedName>
    <submittedName>
        <fullName evidence="2">Multidrug ABC transporter permease</fullName>
    </submittedName>
</protein>
<feature type="transmembrane region" description="Helical" evidence="1">
    <location>
        <begin position="352"/>
        <end position="369"/>
    </location>
</feature>
<dbReference type="OrthoDB" id="2447941at2"/>
<dbReference type="RefSeq" id="WP_091487669.1">
    <property type="nucleotide sequence ID" value="NZ_BJUX01000012.1"/>
</dbReference>
<keyword evidence="1" id="KW-0812">Transmembrane</keyword>
<accession>A0A1H7SZE0</accession>